<dbReference type="SUPFAM" id="SSF47598">
    <property type="entry name" value="Ribbon-helix-helix"/>
    <property type="match status" value="1"/>
</dbReference>
<dbReference type="InterPro" id="IPR010985">
    <property type="entry name" value="Ribbon_hlx_hlx"/>
</dbReference>
<dbReference type="Gene3D" id="1.10.1220.10">
    <property type="entry name" value="Met repressor-like"/>
    <property type="match status" value="1"/>
</dbReference>
<dbReference type="Gene3D" id="3.30.160.250">
    <property type="match status" value="1"/>
</dbReference>
<protein>
    <submittedName>
        <fullName evidence="1">Toxin-antitoxin system HicB family antitoxin</fullName>
    </submittedName>
</protein>
<dbReference type="InterPro" id="IPR008651">
    <property type="entry name" value="Uncharacterised_HicB"/>
</dbReference>
<dbReference type="InterPro" id="IPR013321">
    <property type="entry name" value="Arc_rbn_hlx_hlx"/>
</dbReference>
<keyword evidence="2" id="KW-1185">Reference proteome</keyword>
<dbReference type="RefSeq" id="WP_317701216.1">
    <property type="nucleotide sequence ID" value="NZ_CP136921.1"/>
</dbReference>
<proteinExistence type="predicted"/>
<evidence type="ECO:0000313" key="1">
    <source>
        <dbReference type="EMBL" id="WOO31742.1"/>
    </source>
</evidence>
<dbReference type="EMBL" id="CP136921">
    <property type="protein sequence ID" value="WOO31742.1"/>
    <property type="molecule type" value="Genomic_DNA"/>
</dbReference>
<reference evidence="1 2" key="1">
    <citation type="submission" date="2023-03" db="EMBL/GenBank/DDBJ databases">
        <title>Diaphorobacter basophil sp. nov., isolated from a sewage-treatment plant.</title>
        <authorList>
            <person name="Yang K."/>
        </authorList>
    </citation>
    <scope>NUCLEOTIDE SEQUENCE [LARGE SCALE GENOMIC DNA]</scope>
    <source>
        <strain evidence="1 2">Y-1</strain>
    </source>
</reference>
<name>A0ABZ0J2I0_9BURK</name>
<dbReference type="Proteomes" id="UP001303211">
    <property type="component" value="Chromosome"/>
</dbReference>
<gene>
    <name evidence="1" type="ORF">P4826_15210</name>
</gene>
<evidence type="ECO:0000313" key="2">
    <source>
        <dbReference type="Proteomes" id="UP001303211"/>
    </source>
</evidence>
<accession>A0ABZ0J2I0</accession>
<dbReference type="Pfam" id="PF05534">
    <property type="entry name" value="HicB"/>
    <property type="match status" value="1"/>
</dbReference>
<sequence>MKNLDDYPFEIRPLAAAEGGGFLISFPDFSECISDGETIEEAIAHGRVALAATMAALQAKGLPVPAPKSGGVASGKFVARVPKTIHAQLAARAKAEGVSLNTLVLAFIAEGLGRREHLA</sequence>
<dbReference type="SUPFAM" id="SSF143100">
    <property type="entry name" value="TTHA1013/TTHA0281-like"/>
    <property type="match status" value="1"/>
</dbReference>
<organism evidence="1 2">
    <name type="scientific">Diaphorobacter limosus</name>
    <dbReference type="NCBI Taxonomy" id="3036128"/>
    <lineage>
        <taxon>Bacteria</taxon>
        <taxon>Pseudomonadati</taxon>
        <taxon>Pseudomonadota</taxon>
        <taxon>Betaproteobacteria</taxon>
        <taxon>Burkholderiales</taxon>
        <taxon>Comamonadaceae</taxon>
        <taxon>Diaphorobacter</taxon>
    </lineage>
</organism>
<dbReference type="InterPro" id="IPR035069">
    <property type="entry name" value="TTHA1013/TTHA0281-like"/>
</dbReference>